<dbReference type="KEGG" id="psac:PSM36_0736"/>
<dbReference type="InterPro" id="IPR025420">
    <property type="entry name" value="DUF4143"/>
</dbReference>
<protein>
    <submittedName>
        <fullName evidence="2">Putative ATPase</fullName>
    </submittedName>
</protein>
<dbReference type="Pfam" id="PF13173">
    <property type="entry name" value="AAA_14"/>
    <property type="match status" value="1"/>
</dbReference>
<dbReference type="PANTHER" id="PTHR43566">
    <property type="entry name" value="CONSERVED PROTEIN"/>
    <property type="match status" value="1"/>
</dbReference>
<dbReference type="Gene3D" id="3.40.50.300">
    <property type="entry name" value="P-loop containing nucleotide triphosphate hydrolases"/>
    <property type="match status" value="1"/>
</dbReference>
<dbReference type="RefSeq" id="WP_026327336.1">
    <property type="nucleotide sequence ID" value="NZ_LT605205.1"/>
</dbReference>
<dbReference type="Proteomes" id="UP000187464">
    <property type="component" value="Chromosome I"/>
</dbReference>
<evidence type="ECO:0000313" key="3">
    <source>
        <dbReference type="Proteomes" id="UP000187464"/>
    </source>
</evidence>
<dbReference type="InterPro" id="IPR041682">
    <property type="entry name" value="AAA_14"/>
</dbReference>
<accession>A0A1R3ST94</accession>
<dbReference type="SUPFAM" id="SSF52540">
    <property type="entry name" value="P-loop containing nucleoside triphosphate hydrolases"/>
    <property type="match status" value="1"/>
</dbReference>
<name>A0A1R3ST94_9BACT</name>
<dbReference type="InterPro" id="IPR003593">
    <property type="entry name" value="AAA+_ATPase"/>
</dbReference>
<evidence type="ECO:0000313" key="2">
    <source>
        <dbReference type="EMBL" id="SCD19563.1"/>
    </source>
</evidence>
<dbReference type="SMART" id="SM00382">
    <property type="entry name" value="AAA"/>
    <property type="match status" value="1"/>
</dbReference>
<organism evidence="2 3">
    <name type="scientific">Proteiniphilum saccharofermentans</name>
    <dbReference type="NCBI Taxonomy" id="1642647"/>
    <lineage>
        <taxon>Bacteria</taxon>
        <taxon>Pseudomonadati</taxon>
        <taxon>Bacteroidota</taxon>
        <taxon>Bacteroidia</taxon>
        <taxon>Bacteroidales</taxon>
        <taxon>Dysgonomonadaceae</taxon>
        <taxon>Proteiniphilum</taxon>
    </lineage>
</organism>
<gene>
    <name evidence="2" type="ORF">PSM36_0736</name>
</gene>
<evidence type="ECO:0000259" key="1">
    <source>
        <dbReference type="SMART" id="SM00382"/>
    </source>
</evidence>
<reference evidence="2 3" key="1">
    <citation type="submission" date="2016-08" db="EMBL/GenBank/DDBJ databases">
        <authorList>
            <person name="Seilhamer J.J."/>
        </authorList>
    </citation>
    <scope>NUCLEOTIDE SEQUENCE [LARGE SCALE GENOMIC DNA]</scope>
    <source>
        <strain evidence="2">M3/6</strain>
    </source>
</reference>
<dbReference type="InterPro" id="IPR027417">
    <property type="entry name" value="P-loop_NTPase"/>
</dbReference>
<dbReference type="AlphaFoldDB" id="A0A1R3ST94"/>
<dbReference type="Pfam" id="PF13635">
    <property type="entry name" value="DUF4143"/>
    <property type="match status" value="1"/>
</dbReference>
<sequence length="377" mass="43431">MKLRDLQQTIQSSCFKGKIILLLGARQVGKTTLLKEVISQIDIPSIWLNVDEADILQAFETATTSTQLLQLIGKNNKLVVIDEAQQITDIGKKLKLIYDTNPDIQIIATGSSSFDLQNKMAEPLTGRKRTFYLYPLSYKEIAQDQSVLEARRLLETRLIFGSYPEVVNNPGSEKSTLIEIANSYLYKDILKLDNIRKPTHIEKLLQSLAFQAGSEVSYNELAQTIGNIDTATVEKYIDLLEKAFIIFKLPALSRNLRNEIKKGKKYYFYDNGIRNVLINNFSGIDLRQDKGALWENFLISERIKNNHYQGRYTNMYFWRTHDKAEIDYIEEEDGLLSAFEFKWKAQKVRFANSFLEAYPNHETAVISRENFEHFVGL</sequence>
<dbReference type="EMBL" id="LT605205">
    <property type="protein sequence ID" value="SCD19563.1"/>
    <property type="molecule type" value="Genomic_DNA"/>
</dbReference>
<dbReference type="PANTHER" id="PTHR43566:SF1">
    <property type="entry name" value="AAA+ ATPASE DOMAIN-CONTAINING PROTEIN"/>
    <property type="match status" value="1"/>
</dbReference>
<keyword evidence="3" id="KW-1185">Reference proteome</keyword>
<feature type="domain" description="AAA+ ATPase" evidence="1">
    <location>
        <begin position="16"/>
        <end position="136"/>
    </location>
</feature>
<proteinExistence type="predicted"/>